<feature type="compositionally biased region" description="Acidic residues" evidence="3">
    <location>
        <begin position="353"/>
        <end position="365"/>
    </location>
</feature>
<feature type="region of interest" description="Disordered" evidence="3">
    <location>
        <begin position="231"/>
        <end position="374"/>
    </location>
</feature>
<dbReference type="PANTHER" id="PTHR22691:SF8">
    <property type="entry name" value="PROTEIN SPT2 HOMOLOG"/>
    <property type="match status" value="1"/>
</dbReference>
<comment type="caution">
    <text evidence="4">The sequence shown here is derived from an EMBL/GenBank/DDBJ whole genome shotgun (WGS) entry which is preliminary data.</text>
</comment>
<sequence length="455" mass="52444">MQSRFDALMALASKQTAASQTALAKENQLRQAREKARRLEEERKEKERIRLEKERLMRQKLEDDKREKRHAEELARRQAERAALADQRKREENNSNNNTNNNSSSLPKQSGSRTLRRSDPNSNSNSKREGRNNPSISSTKDPEELRRINREEKQAKIRAKLFGEPLSAHKKAISSSSTAGGNHQRRNPHNQPASRLSHSKTFIGKGNSHMVNSRQTISSGLVTARQRVQQQMSIEGIQPLNRVKRDRRTIEEVERDMKRRKEDLSFKSETQLQSSSSLNPRPGSLRNNSQSPRQRDQGTAGSRPRPRPPLKRTIDQDHREKVRGKSVSETMMRGGISMGSKRNLPSNNFSHEEDYDSEEEEEGLDEPDHVPGSMRDEIWKIMGKDRREYASRPIISDEEDSDDMEADLDDVFEEEGRAAKLARIEDQREQEALRRHEQEKKKRLAELRSGSLPKQ</sequence>
<dbReference type="GO" id="GO:0003677">
    <property type="term" value="F:DNA binding"/>
    <property type="evidence" value="ECO:0007669"/>
    <property type="project" value="TreeGrafter"/>
</dbReference>
<evidence type="ECO:0000313" key="4">
    <source>
        <dbReference type="EMBL" id="CAH7676434.1"/>
    </source>
</evidence>
<gene>
    <name evidence="4" type="ORF">PPACK8108_LOCUS11570</name>
</gene>
<dbReference type="GO" id="GO:0006360">
    <property type="term" value="P:transcription by RNA polymerase I"/>
    <property type="evidence" value="ECO:0007669"/>
    <property type="project" value="TreeGrafter"/>
</dbReference>
<protein>
    <submittedName>
        <fullName evidence="4">SPT2 chromatin protein-domain-containing protein</fullName>
    </submittedName>
</protein>
<proteinExistence type="inferred from homology"/>
<evidence type="ECO:0000256" key="2">
    <source>
        <dbReference type="ARBA" id="ARBA00023054"/>
    </source>
</evidence>
<reference evidence="4" key="1">
    <citation type="submission" date="2022-06" db="EMBL/GenBank/DDBJ databases">
        <authorList>
            <consortium name="SYNGENTA / RWTH Aachen University"/>
        </authorList>
    </citation>
    <scope>NUCLEOTIDE SEQUENCE</scope>
</reference>
<feature type="compositionally biased region" description="Polar residues" evidence="3">
    <location>
        <begin position="189"/>
        <end position="200"/>
    </location>
</feature>
<feature type="compositionally biased region" description="Polar residues" evidence="3">
    <location>
        <begin position="267"/>
        <end position="300"/>
    </location>
</feature>
<feature type="compositionally biased region" description="Basic and acidic residues" evidence="3">
    <location>
        <begin position="27"/>
        <end position="80"/>
    </location>
</feature>
<dbReference type="GO" id="GO:0042393">
    <property type="term" value="F:histone binding"/>
    <property type="evidence" value="ECO:0007669"/>
    <property type="project" value="TreeGrafter"/>
</dbReference>
<evidence type="ECO:0000313" key="5">
    <source>
        <dbReference type="Proteomes" id="UP001153365"/>
    </source>
</evidence>
<evidence type="ECO:0000256" key="3">
    <source>
        <dbReference type="SAM" id="MobiDB-lite"/>
    </source>
</evidence>
<feature type="compositionally biased region" description="Basic and acidic residues" evidence="3">
    <location>
        <begin position="248"/>
        <end position="266"/>
    </location>
</feature>
<organism evidence="4 5">
    <name type="scientific">Phakopsora pachyrhizi</name>
    <name type="common">Asian soybean rust disease fungus</name>
    <dbReference type="NCBI Taxonomy" id="170000"/>
    <lineage>
        <taxon>Eukaryota</taxon>
        <taxon>Fungi</taxon>
        <taxon>Dikarya</taxon>
        <taxon>Basidiomycota</taxon>
        <taxon>Pucciniomycotina</taxon>
        <taxon>Pucciniomycetes</taxon>
        <taxon>Pucciniales</taxon>
        <taxon>Phakopsoraceae</taxon>
        <taxon>Phakopsora</taxon>
    </lineage>
</organism>
<dbReference type="SMART" id="SM00784">
    <property type="entry name" value="SPT2"/>
    <property type="match status" value="1"/>
</dbReference>
<feature type="compositionally biased region" description="Basic and acidic residues" evidence="3">
    <location>
        <begin position="140"/>
        <end position="155"/>
    </location>
</feature>
<keyword evidence="5" id="KW-1185">Reference proteome</keyword>
<accession>A0AAV0B2B8</accession>
<feature type="compositionally biased region" description="Basic and acidic residues" evidence="3">
    <location>
        <begin position="421"/>
        <end position="446"/>
    </location>
</feature>
<evidence type="ECO:0000256" key="1">
    <source>
        <dbReference type="ARBA" id="ARBA00006461"/>
    </source>
</evidence>
<feature type="compositionally biased region" description="Low complexity" evidence="3">
    <location>
        <begin position="94"/>
        <end position="105"/>
    </location>
</feature>
<keyword evidence="2" id="KW-0175">Coiled coil</keyword>
<dbReference type="Pfam" id="PF08243">
    <property type="entry name" value="SPT2"/>
    <property type="match status" value="1"/>
</dbReference>
<feature type="region of interest" description="Disordered" evidence="3">
    <location>
        <begin position="421"/>
        <end position="455"/>
    </location>
</feature>
<dbReference type="PANTHER" id="PTHR22691">
    <property type="entry name" value="YEAST SPT2-RELATED"/>
    <property type="match status" value="1"/>
</dbReference>
<feature type="region of interest" description="Disordered" evidence="3">
    <location>
        <begin position="17"/>
        <end position="209"/>
    </location>
</feature>
<dbReference type="EMBL" id="CALTRL010002683">
    <property type="protein sequence ID" value="CAH7676434.1"/>
    <property type="molecule type" value="Genomic_DNA"/>
</dbReference>
<dbReference type="InterPro" id="IPR013256">
    <property type="entry name" value="Chromatin_SPT2"/>
</dbReference>
<dbReference type="GO" id="GO:0005730">
    <property type="term" value="C:nucleolus"/>
    <property type="evidence" value="ECO:0007669"/>
    <property type="project" value="TreeGrafter"/>
</dbReference>
<name>A0AAV0B2B8_PHAPC</name>
<dbReference type="AlphaFoldDB" id="A0AAV0B2B8"/>
<dbReference type="Proteomes" id="UP001153365">
    <property type="component" value="Unassembled WGS sequence"/>
</dbReference>
<dbReference type="GO" id="GO:0006334">
    <property type="term" value="P:nucleosome assembly"/>
    <property type="evidence" value="ECO:0007669"/>
    <property type="project" value="TreeGrafter"/>
</dbReference>
<comment type="similarity">
    <text evidence="1">Belongs to the SPT2 family.</text>
</comment>